<reference evidence="4" key="2">
    <citation type="journal article" date="2020" name="Microorganisms">
        <title>Osmotic Adaptation and Compatible Solute Biosynthesis of Phototrophic Bacteria as Revealed from Genome Analyses.</title>
        <authorList>
            <person name="Imhoff J.F."/>
            <person name="Rahn T."/>
            <person name="Kunzel S."/>
            <person name="Keller A."/>
            <person name="Neulinger S.C."/>
        </authorList>
    </citation>
    <scope>NUCLEOTIDE SEQUENCE</scope>
    <source>
        <strain evidence="4">DSM 9154</strain>
    </source>
</reference>
<dbReference type="PANTHER" id="PTHR22754">
    <property type="entry name" value="DISCO-INTERACTING PROTEIN 2 DIP2 -RELATED"/>
    <property type="match status" value="1"/>
</dbReference>
<dbReference type="GO" id="GO:0006633">
    <property type="term" value="P:fatty acid biosynthetic process"/>
    <property type="evidence" value="ECO:0007669"/>
    <property type="project" value="TreeGrafter"/>
</dbReference>
<evidence type="ECO:0000256" key="2">
    <source>
        <dbReference type="ARBA" id="ARBA00022598"/>
    </source>
</evidence>
<accession>A0A934QLU8</accession>
<name>A0A934QLU8_9PROT</name>
<dbReference type="Gene3D" id="3.30.300.30">
    <property type="match status" value="1"/>
</dbReference>
<comment type="similarity">
    <text evidence="1">Belongs to the ATP-dependent AMP-binding enzyme family.</text>
</comment>
<dbReference type="GO" id="GO:0070566">
    <property type="term" value="F:adenylyltransferase activity"/>
    <property type="evidence" value="ECO:0007669"/>
    <property type="project" value="TreeGrafter"/>
</dbReference>
<dbReference type="CDD" id="cd05931">
    <property type="entry name" value="FAAL"/>
    <property type="match status" value="1"/>
</dbReference>
<reference evidence="4" key="1">
    <citation type="submission" date="2017-08" db="EMBL/GenBank/DDBJ databases">
        <authorList>
            <person name="Imhoff J.F."/>
            <person name="Rahn T."/>
            <person name="Kuenzel S."/>
            <person name="Neulinger S.C."/>
        </authorList>
    </citation>
    <scope>NUCLEOTIDE SEQUENCE</scope>
    <source>
        <strain evidence="4">DSM 9154</strain>
    </source>
</reference>
<keyword evidence="5" id="KW-1185">Reference proteome</keyword>
<gene>
    <name evidence="4" type="ORF">CKO21_18450</name>
</gene>
<dbReference type="InterPro" id="IPR000873">
    <property type="entry name" value="AMP-dep_synth/lig_dom"/>
</dbReference>
<dbReference type="NCBIfam" id="NF006624">
    <property type="entry name" value="PRK09192.1"/>
    <property type="match status" value="1"/>
</dbReference>
<dbReference type="InterPro" id="IPR042099">
    <property type="entry name" value="ANL_N_sf"/>
</dbReference>
<feature type="domain" description="AMP-dependent synthetase/ligase" evidence="3">
    <location>
        <begin position="56"/>
        <end position="434"/>
    </location>
</feature>
<evidence type="ECO:0000313" key="4">
    <source>
        <dbReference type="EMBL" id="MBK1699231.1"/>
    </source>
</evidence>
<keyword evidence="2" id="KW-0436">Ligase</keyword>
<dbReference type="GO" id="GO:0005886">
    <property type="term" value="C:plasma membrane"/>
    <property type="evidence" value="ECO:0007669"/>
    <property type="project" value="TreeGrafter"/>
</dbReference>
<dbReference type="InterPro" id="IPR045851">
    <property type="entry name" value="AMP-bd_C_sf"/>
</dbReference>
<evidence type="ECO:0000259" key="3">
    <source>
        <dbReference type="Pfam" id="PF00501"/>
    </source>
</evidence>
<proteinExistence type="inferred from homology"/>
<dbReference type="SUPFAM" id="SSF56801">
    <property type="entry name" value="Acetyl-CoA synthetase-like"/>
    <property type="match status" value="1"/>
</dbReference>
<dbReference type="Pfam" id="PF00501">
    <property type="entry name" value="AMP-binding"/>
    <property type="match status" value="1"/>
</dbReference>
<protein>
    <recommendedName>
        <fullName evidence="3">AMP-dependent synthetase/ligase domain-containing protein</fullName>
    </recommendedName>
</protein>
<dbReference type="PANTHER" id="PTHR22754:SF32">
    <property type="entry name" value="DISCO-INTERACTING PROTEIN 2"/>
    <property type="match status" value="1"/>
</dbReference>
<evidence type="ECO:0000313" key="5">
    <source>
        <dbReference type="Proteomes" id="UP000778970"/>
    </source>
</evidence>
<dbReference type="GO" id="GO:0016874">
    <property type="term" value="F:ligase activity"/>
    <property type="evidence" value="ECO:0007669"/>
    <property type="project" value="UniProtKB-KW"/>
</dbReference>
<dbReference type="InterPro" id="IPR040097">
    <property type="entry name" value="FAAL/FAAC"/>
</dbReference>
<dbReference type="EMBL" id="NRRE01000035">
    <property type="protein sequence ID" value="MBK1699231.1"/>
    <property type="molecule type" value="Genomic_DNA"/>
</dbReference>
<organism evidence="4 5">
    <name type="scientific">Rhodovibrio salinarum</name>
    <dbReference type="NCBI Taxonomy" id="1087"/>
    <lineage>
        <taxon>Bacteria</taxon>
        <taxon>Pseudomonadati</taxon>
        <taxon>Pseudomonadota</taxon>
        <taxon>Alphaproteobacteria</taxon>
        <taxon>Rhodospirillales</taxon>
        <taxon>Rhodovibrionaceae</taxon>
        <taxon>Rhodovibrio</taxon>
    </lineage>
</organism>
<dbReference type="AlphaFoldDB" id="A0A934QLU8"/>
<comment type="caution">
    <text evidence="4">The sequence shown here is derived from an EMBL/GenBank/DDBJ whole genome shotgun (WGS) entry which is preliminary data.</text>
</comment>
<sequence>MPATPASGAPEVTPTSDPSLAYRPADFANLTDALDYAARGETGLNFYDRRGRVATVVSYAALRRRALEVARGLLAQGLERGERVALVAEMAPAFAVGFFACQYAGLHAVPVPAQAGLGNSAGYVDGLRRILVSARARIALGGERDLEPLKAAVAGLQVGRVTTVAALLDEAGSGPGEGALQPLGPAEISHVQYSSGSTRDPVGIQIDQHGLMANAARAVRDGLAIGADDRAVSWLPFYHDMGLIGFLAMPVTCQMSVDYLAPEAFALRPTLWLELISANRGTVAFSPTFGYELCTRRAPGLKELDLSSWRIAGVGGERVRPETLEAFAATFAPAGFHATAFTPSYGLAEATLAVSFHATRHAPVVDTVDATALMRDGEARPVSAGDTAQACRFVACGRPLTDHQVQIRDSAGRRLAERAVGRIFVAGPSLMRGYVDNDANSVGAPQPDGWPDGWLDTGDLGYLADGALYVTGRRKDLIIVNGRNIPPQDLEWVAEQAVDRLSDRDTAAFSVLDSAGRETPVLLAQIRARDPQVRKRLRERIQAALFQSLAITCRVILVPPRSLPFTSSGKLSRTKARELYLSGSLGNAGPAATAGE</sequence>
<evidence type="ECO:0000256" key="1">
    <source>
        <dbReference type="ARBA" id="ARBA00006432"/>
    </source>
</evidence>
<dbReference type="Gene3D" id="3.40.50.12780">
    <property type="entry name" value="N-terminal domain of ligase-like"/>
    <property type="match status" value="1"/>
</dbReference>
<dbReference type="Proteomes" id="UP000778970">
    <property type="component" value="Unassembled WGS sequence"/>
</dbReference>